<reference evidence="2 3" key="1">
    <citation type="submission" date="2019-03" db="EMBL/GenBank/DDBJ databases">
        <title>First draft genome of Liparis tanakae, snailfish: a comprehensive survey of snailfish specific genes.</title>
        <authorList>
            <person name="Kim W."/>
            <person name="Song I."/>
            <person name="Jeong J.-H."/>
            <person name="Kim D."/>
            <person name="Kim S."/>
            <person name="Ryu S."/>
            <person name="Song J.Y."/>
            <person name="Lee S.K."/>
        </authorList>
    </citation>
    <scope>NUCLEOTIDE SEQUENCE [LARGE SCALE GENOMIC DNA]</scope>
    <source>
        <tissue evidence="2">Muscle</tissue>
    </source>
</reference>
<comment type="caution">
    <text evidence="2">The sequence shown here is derived from an EMBL/GenBank/DDBJ whole genome shotgun (WGS) entry which is preliminary data.</text>
</comment>
<evidence type="ECO:0000256" key="1">
    <source>
        <dbReference type="SAM" id="MobiDB-lite"/>
    </source>
</evidence>
<feature type="compositionally biased region" description="Basic residues" evidence="1">
    <location>
        <begin position="42"/>
        <end position="51"/>
    </location>
</feature>
<feature type="region of interest" description="Disordered" evidence="1">
    <location>
        <begin position="26"/>
        <end position="84"/>
    </location>
</feature>
<accession>A0A4Z2G8Q3</accession>
<feature type="compositionally biased region" description="Basic and acidic residues" evidence="1">
    <location>
        <begin position="52"/>
        <end position="64"/>
    </location>
</feature>
<keyword evidence="3" id="KW-1185">Reference proteome</keyword>
<organism evidence="2 3">
    <name type="scientific">Liparis tanakae</name>
    <name type="common">Tanaka's snailfish</name>
    <dbReference type="NCBI Taxonomy" id="230148"/>
    <lineage>
        <taxon>Eukaryota</taxon>
        <taxon>Metazoa</taxon>
        <taxon>Chordata</taxon>
        <taxon>Craniata</taxon>
        <taxon>Vertebrata</taxon>
        <taxon>Euteleostomi</taxon>
        <taxon>Actinopterygii</taxon>
        <taxon>Neopterygii</taxon>
        <taxon>Teleostei</taxon>
        <taxon>Neoteleostei</taxon>
        <taxon>Acanthomorphata</taxon>
        <taxon>Eupercaria</taxon>
        <taxon>Perciformes</taxon>
        <taxon>Cottioidei</taxon>
        <taxon>Cottales</taxon>
        <taxon>Liparidae</taxon>
        <taxon>Liparis</taxon>
    </lineage>
</organism>
<protein>
    <submittedName>
        <fullName evidence="2">Uncharacterized protein</fullName>
    </submittedName>
</protein>
<name>A0A4Z2G8Q3_9TELE</name>
<proteinExistence type="predicted"/>
<sequence length="84" mass="9661">MRNSIFSPSENIFDKSQASPLTITKVMWQPPSSQLYEEGRRGGGRRKRRREPKQEGRQAEREGRQAVNANRLRGNHSAAPEREV</sequence>
<gene>
    <name evidence="2" type="ORF">EYF80_039856</name>
</gene>
<dbReference type="AlphaFoldDB" id="A0A4Z2G8Q3"/>
<evidence type="ECO:0000313" key="2">
    <source>
        <dbReference type="EMBL" id="TNN49919.1"/>
    </source>
</evidence>
<dbReference type="Proteomes" id="UP000314294">
    <property type="component" value="Unassembled WGS sequence"/>
</dbReference>
<dbReference type="EMBL" id="SRLO01000636">
    <property type="protein sequence ID" value="TNN49919.1"/>
    <property type="molecule type" value="Genomic_DNA"/>
</dbReference>
<evidence type="ECO:0000313" key="3">
    <source>
        <dbReference type="Proteomes" id="UP000314294"/>
    </source>
</evidence>
<feature type="region of interest" description="Disordered" evidence="1">
    <location>
        <begin position="1"/>
        <end position="20"/>
    </location>
</feature>